<reference evidence="1 2" key="1">
    <citation type="journal article" date="2016" name="Int. J. Syst. Evol. Microbiol.">
        <title>Tessaracoccus flavus sp. nov., isolated from the drainage system of a lindane-producing factory.</title>
        <authorList>
            <person name="Kumari R."/>
            <person name="Singh P."/>
            <person name="Schumann P."/>
            <person name="Lal R."/>
        </authorList>
    </citation>
    <scope>NUCLEOTIDE SEQUENCE [LARGE SCALE GENOMIC DNA]</scope>
    <source>
        <strain evidence="1 2">RP1T</strain>
    </source>
</reference>
<keyword evidence="2" id="KW-1185">Reference proteome</keyword>
<dbReference type="EMBL" id="CP019605">
    <property type="protein sequence ID" value="AQP45164.1"/>
    <property type="molecule type" value="Genomic_DNA"/>
</dbReference>
<dbReference type="STRING" id="1610493.RPIT_10455"/>
<dbReference type="Proteomes" id="UP000188324">
    <property type="component" value="Chromosome"/>
</dbReference>
<dbReference type="AlphaFoldDB" id="A0A1Q2CGC8"/>
<evidence type="ECO:0000313" key="2">
    <source>
        <dbReference type="Proteomes" id="UP000188324"/>
    </source>
</evidence>
<protein>
    <submittedName>
        <fullName evidence="1">Uncharacterized protein</fullName>
    </submittedName>
</protein>
<sequence>MLPDVSRLRVRELLQVEASVVVELRQRGLVRTNNKPLGDIAEQVVLSARGGVLEPNSTKSHDVTDPGGRRIQVKAMGGRAAGKAGKFSPFRSFDFDIAVFLVFEFQTFELAFAREVSANDVEAVSPYSVHTNGRQPTLRQIENAGIDVTDEMRAAYAALDGDVMEFRNGLTSGGKK</sequence>
<name>A0A1Q2CGC8_9ACTN</name>
<organism evidence="1 2">
    <name type="scientific">Tessaracoccus flavus</name>
    <dbReference type="NCBI Taxonomy" id="1610493"/>
    <lineage>
        <taxon>Bacteria</taxon>
        <taxon>Bacillati</taxon>
        <taxon>Actinomycetota</taxon>
        <taxon>Actinomycetes</taxon>
        <taxon>Propionibacteriales</taxon>
        <taxon>Propionibacteriaceae</taxon>
        <taxon>Tessaracoccus</taxon>
    </lineage>
</organism>
<evidence type="ECO:0000313" key="1">
    <source>
        <dbReference type="EMBL" id="AQP45164.1"/>
    </source>
</evidence>
<dbReference type="RefSeq" id="WP_077342953.1">
    <property type="nucleotide sequence ID" value="NZ_CP019605.1"/>
</dbReference>
<dbReference type="KEGG" id="tfl:RPIT_10455"/>
<gene>
    <name evidence="1" type="ORF">RPIT_10455</name>
</gene>
<dbReference type="OrthoDB" id="4471973at2"/>
<proteinExistence type="predicted"/>
<accession>A0A1Q2CGC8</accession>